<dbReference type="InterPro" id="IPR010997">
    <property type="entry name" value="HRDC-like_sf"/>
</dbReference>
<accession>F2L1D0</accession>
<name>F2L1D0_THEU7</name>
<dbReference type="KEGG" id="tuz:TUZN_1390"/>
<dbReference type="GO" id="GO:0006352">
    <property type="term" value="P:DNA-templated transcription initiation"/>
    <property type="evidence" value="ECO:0007669"/>
    <property type="project" value="InterPro"/>
</dbReference>
<dbReference type="InterPro" id="IPR038324">
    <property type="entry name" value="Rpb4/RPC9_sf"/>
</dbReference>
<protein>
    <submittedName>
        <fullName evidence="1">RNA polymerase Rpb4</fullName>
    </submittedName>
</protein>
<dbReference type="STRING" id="999630.TUZN_1390"/>
<dbReference type="PANTHER" id="PTHR39646">
    <property type="entry name" value="RNA POLYMERASE RPB4"/>
    <property type="match status" value="1"/>
</dbReference>
<dbReference type="Proteomes" id="UP000008138">
    <property type="component" value="Chromosome"/>
</dbReference>
<dbReference type="eggNOG" id="arCOG01016">
    <property type="taxonomic scope" value="Archaea"/>
</dbReference>
<dbReference type="PANTHER" id="PTHR39646:SF1">
    <property type="entry name" value="DNA-DIRECTED RNA POLYMERASE SUBUNIT RPO4"/>
    <property type="match status" value="1"/>
</dbReference>
<reference evidence="1 2" key="1">
    <citation type="journal article" date="2011" name="J. Bacteriol.">
        <title>Complete genome sequence of the thermoacidophilic crenarchaeon Thermoproteus uzoniensis 768-20.</title>
        <authorList>
            <person name="Mardanov A.V."/>
            <person name="Gumerov V.M."/>
            <person name="Beletsky A.V."/>
            <person name="Prokofeva M.I."/>
            <person name="Bonch-Osmolovskaya E.A."/>
            <person name="Ravin N.V."/>
            <person name="Skryabin K.G."/>
        </authorList>
    </citation>
    <scope>NUCLEOTIDE SEQUENCE [LARGE SCALE GENOMIC DNA]</scope>
    <source>
        <strain evidence="1 2">768-20</strain>
    </source>
</reference>
<dbReference type="SUPFAM" id="SSF47819">
    <property type="entry name" value="HRDC-like"/>
    <property type="match status" value="1"/>
</dbReference>
<dbReference type="InterPro" id="IPR005574">
    <property type="entry name" value="Rpb4/RPC9"/>
</dbReference>
<dbReference type="GO" id="GO:0000166">
    <property type="term" value="F:nucleotide binding"/>
    <property type="evidence" value="ECO:0007669"/>
    <property type="project" value="InterPro"/>
</dbReference>
<evidence type="ECO:0000313" key="1">
    <source>
        <dbReference type="EMBL" id="AEA12866.1"/>
    </source>
</evidence>
<dbReference type="OrthoDB" id="25158at2157"/>
<dbReference type="GO" id="GO:0030880">
    <property type="term" value="C:RNA polymerase complex"/>
    <property type="evidence" value="ECO:0007669"/>
    <property type="project" value="InterPro"/>
</dbReference>
<dbReference type="AlphaFoldDB" id="F2L1D0"/>
<dbReference type="HOGENOM" id="CLU_165894_1_0_2"/>
<dbReference type="RefSeq" id="WP_013680201.1">
    <property type="nucleotide sequence ID" value="NC_015315.1"/>
</dbReference>
<reference key="2">
    <citation type="submission" date="2011-03" db="EMBL/GenBank/DDBJ databases">
        <title>Complete genome sequence of the thermoacidophilic crenarchaeon Thermoproteus uzoniensis 768-20.</title>
        <authorList>
            <person name="Mardanov A.V."/>
            <person name="Gumerov V.M."/>
            <person name="Beletsky A.V."/>
            <person name="Prokofeva M.I."/>
            <person name="Bonch-Osmolovskaya E.A."/>
            <person name="Ravin N.V."/>
            <person name="Skryabin K.G."/>
        </authorList>
    </citation>
    <scope>NUCLEOTIDE SEQUENCE</scope>
    <source>
        <strain>768-20</strain>
    </source>
</reference>
<gene>
    <name evidence="1" type="ordered locus">TUZN_1390</name>
</gene>
<keyword evidence="2" id="KW-1185">Reference proteome</keyword>
<evidence type="ECO:0000313" key="2">
    <source>
        <dbReference type="Proteomes" id="UP000008138"/>
    </source>
</evidence>
<dbReference type="Gene3D" id="1.20.1250.40">
    <property type="match status" value="1"/>
</dbReference>
<proteinExistence type="predicted"/>
<dbReference type="Pfam" id="PF03874">
    <property type="entry name" value="RNA_pol_Rpb4"/>
    <property type="match status" value="1"/>
</dbReference>
<dbReference type="GeneID" id="10360917"/>
<dbReference type="PIRSF" id="PIRSF005053">
    <property type="entry name" value="RNA_pol_F_arch"/>
    <property type="match status" value="1"/>
</dbReference>
<organism evidence="1 2">
    <name type="scientific">Thermoproteus uzoniensis (strain 768-20)</name>
    <dbReference type="NCBI Taxonomy" id="999630"/>
    <lineage>
        <taxon>Archaea</taxon>
        <taxon>Thermoproteota</taxon>
        <taxon>Thermoprotei</taxon>
        <taxon>Thermoproteales</taxon>
        <taxon>Thermoproteaceae</taxon>
        <taxon>Thermoproteus</taxon>
    </lineage>
</organism>
<dbReference type="InterPro" id="IPR010924">
    <property type="entry name" value="Rpo4"/>
</dbReference>
<dbReference type="EMBL" id="CP002590">
    <property type="protein sequence ID" value="AEA12866.1"/>
    <property type="molecule type" value="Genomic_DNA"/>
</dbReference>
<sequence>MSVKRIRRSEDITNAKALEVLRSFSQSFELNDVQRKTIDFLEKVVTAPADSAEAKVNELISRFGFARITAIQLVNLMPEDVDELRYLLQMLERREFSDDEIKEMLKILRS</sequence>